<evidence type="ECO:0000256" key="3">
    <source>
        <dbReference type="ARBA" id="ARBA00023295"/>
    </source>
</evidence>
<keyword evidence="2 6" id="KW-0378">Hydrolase</keyword>
<dbReference type="PRINTS" id="PR00131">
    <property type="entry name" value="GLHYDRLASE1"/>
</dbReference>
<dbReference type="PROSITE" id="PS00572">
    <property type="entry name" value="GLYCOSYL_HYDROL_F1_1"/>
    <property type="match status" value="1"/>
</dbReference>
<comment type="caution">
    <text evidence="6">The sequence shown here is derived from an EMBL/GenBank/DDBJ whole genome shotgun (WGS) entry which is preliminary data.</text>
</comment>
<keyword evidence="3" id="KW-0326">Glycosidase</keyword>
<protein>
    <submittedName>
        <fullName evidence="6">Glycoside hydrolase family 1 protein</fullName>
    </submittedName>
</protein>
<evidence type="ECO:0000313" key="7">
    <source>
        <dbReference type="Proteomes" id="UP000229894"/>
    </source>
</evidence>
<evidence type="ECO:0000256" key="1">
    <source>
        <dbReference type="ARBA" id="ARBA00010838"/>
    </source>
</evidence>
<dbReference type="InterPro" id="IPR001360">
    <property type="entry name" value="Glyco_hydro_1"/>
</dbReference>
<gene>
    <name evidence="6" type="ORF">COS49_00280</name>
</gene>
<evidence type="ECO:0000256" key="5">
    <source>
        <dbReference type="RuleBase" id="RU003690"/>
    </source>
</evidence>
<accession>A0A2M7BV81</accession>
<sequence length="419" mass="50049">MQSHKQINFPKDFFWGAATASHQVEGNNHNDWSEWEKSERRIKFLQSKGLIEKYGLENFISGKAADHYNRFREDFKIAKELGHNATRFSIEWSRIEPKEGHFNEKEIEHYKQVVTTLKELGIEPFVSIWHWPIPIWLRNKGGWQNNKISTHFARYAEKLSASLGKDVQFWITLNEPEAYTGNSYLAGVWPPQKKNLFAYLRVLHNLIRAHRKAYEVIKKVNPNSKIGIAKNNIYFEAYKNKFINRVLKKFIDWWWNFYFLNWIKNYQDFIGLNHYFHNRINFGFNKNENQKTSDMGWELYPEAIYYVLKDLKCYNKPIYITENGLADANDKKRGWFIFESLKNVSKAIDEGVDVRGYLHWSLMDNFEWDKGFWPRFGLLEIDYKSLERKIRPSAKFYRDICVANGITENILNKHKELIN</sequence>
<evidence type="ECO:0000256" key="4">
    <source>
        <dbReference type="PROSITE-ProRule" id="PRU10055"/>
    </source>
</evidence>
<dbReference type="GO" id="GO:0008422">
    <property type="term" value="F:beta-glucosidase activity"/>
    <property type="evidence" value="ECO:0007669"/>
    <property type="project" value="TreeGrafter"/>
</dbReference>
<dbReference type="InterPro" id="IPR017853">
    <property type="entry name" value="GH"/>
</dbReference>
<dbReference type="EMBL" id="PEUX01000004">
    <property type="protein sequence ID" value="PIV10477.1"/>
    <property type="molecule type" value="Genomic_DNA"/>
</dbReference>
<dbReference type="SUPFAM" id="SSF51445">
    <property type="entry name" value="(Trans)glycosidases"/>
    <property type="match status" value="1"/>
</dbReference>
<reference evidence="7" key="1">
    <citation type="submission" date="2017-09" db="EMBL/GenBank/DDBJ databases">
        <title>Depth-based differentiation of microbial function through sediment-hosted aquifers and enrichment of novel symbionts in the deep terrestrial subsurface.</title>
        <authorList>
            <person name="Probst A.J."/>
            <person name="Ladd B."/>
            <person name="Jarett J.K."/>
            <person name="Geller-Mcgrath D.E."/>
            <person name="Sieber C.M.K."/>
            <person name="Emerson J.B."/>
            <person name="Anantharaman K."/>
            <person name="Thomas B.C."/>
            <person name="Malmstrom R."/>
            <person name="Stieglmeier M."/>
            <person name="Klingl A."/>
            <person name="Woyke T."/>
            <person name="Ryan C.M."/>
            <person name="Banfield J.F."/>
        </authorList>
    </citation>
    <scope>NUCLEOTIDE SEQUENCE [LARGE SCALE GENOMIC DNA]</scope>
</reference>
<organism evidence="6 7">
    <name type="scientific">Candidatus Portnoybacteria bacterium CG03_land_8_20_14_0_80_41_10</name>
    <dbReference type="NCBI Taxonomy" id="1974808"/>
    <lineage>
        <taxon>Bacteria</taxon>
        <taxon>Candidatus Portnoyibacteriota</taxon>
    </lineage>
</organism>
<comment type="similarity">
    <text evidence="1 5">Belongs to the glycosyl hydrolase 1 family.</text>
</comment>
<dbReference type="GO" id="GO:0005975">
    <property type="term" value="P:carbohydrate metabolic process"/>
    <property type="evidence" value="ECO:0007669"/>
    <property type="project" value="InterPro"/>
</dbReference>
<dbReference type="AlphaFoldDB" id="A0A2M7BV81"/>
<dbReference type="InterPro" id="IPR018120">
    <property type="entry name" value="Glyco_hydro_1_AS"/>
</dbReference>
<dbReference type="Pfam" id="PF00232">
    <property type="entry name" value="Glyco_hydro_1"/>
    <property type="match status" value="2"/>
</dbReference>
<evidence type="ECO:0000256" key="2">
    <source>
        <dbReference type="ARBA" id="ARBA00022801"/>
    </source>
</evidence>
<dbReference type="Proteomes" id="UP000229894">
    <property type="component" value="Unassembled WGS sequence"/>
</dbReference>
<dbReference type="PANTHER" id="PTHR10353:SF209">
    <property type="entry name" value="GALACTOLIPID GALACTOSYLTRANSFERASE SFR2, CHLOROPLASTIC"/>
    <property type="match status" value="1"/>
</dbReference>
<feature type="active site" description="Nucleophile" evidence="4">
    <location>
        <position position="322"/>
    </location>
</feature>
<dbReference type="Gene3D" id="3.20.20.80">
    <property type="entry name" value="Glycosidases"/>
    <property type="match status" value="1"/>
</dbReference>
<dbReference type="PANTHER" id="PTHR10353">
    <property type="entry name" value="GLYCOSYL HYDROLASE"/>
    <property type="match status" value="1"/>
</dbReference>
<name>A0A2M7BV81_9BACT</name>
<proteinExistence type="inferred from homology"/>
<evidence type="ECO:0000313" key="6">
    <source>
        <dbReference type="EMBL" id="PIV10477.1"/>
    </source>
</evidence>